<dbReference type="Pfam" id="PF08281">
    <property type="entry name" value="Sigma70_r4_2"/>
    <property type="match status" value="1"/>
</dbReference>
<protein>
    <submittedName>
        <fullName evidence="9">RNA polymerase sigma factor SigM</fullName>
    </submittedName>
</protein>
<dbReference type="GO" id="GO:0006352">
    <property type="term" value="P:DNA-templated transcription initiation"/>
    <property type="evidence" value="ECO:0007669"/>
    <property type="project" value="InterPro"/>
</dbReference>
<proteinExistence type="inferred from homology"/>
<feature type="compositionally biased region" description="Basic and acidic residues" evidence="6">
    <location>
        <begin position="229"/>
        <end position="238"/>
    </location>
</feature>
<dbReference type="InterPro" id="IPR013249">
    <property type="entry name" value="RNA_pol_sigma70_r4_t2"/>
</dbReference>
<dbReference type="InterPro" id="IPR013324">
    <property type="entry name" value="RNA_pol_sigma_r3/r4-like"/>
</dbReference>
<evidence type="ECO:0000256" key="1">
    <source>
        <dbReference type="ARBA" id="ARBA00010641"/>
    </source>
</evidence>
<name>A0A3N9WII3_9ACTN</name>
<dbReference type="EMBL" id="QGSZ01000235">
    <property type="protein sequence ID" value="RQX00725.1"/>
    <property type="molecule type" value="Genomic_DNA"/>
</dbReference>
<dbReference type="InterPro" id="IPR013325">
    <property type="entry name" value="RNA_pol_sigma_r2"/>
</dbReference>
<evidence type="ECO:0000256" key="4">
    <source>
        <dbReference type="ARBA" id="ARBA00023125"/>
    </source>
</evidence>
<evidence type="ECO:0000256" key="6">
    <source>
        <dbReference type="SAM" id="MobiDB-lite"/>
    </source>
</evidence>
<feature type="region of interest" description="Disordered" evidence="6">
    <location>
        <begin position="95"/>
        <end position="119"/>
    </location>
</feature>
<evidence type="ECO:0000256" key="5">
    <source>
        <dbReference type="ARBA" id="ARBA00023163"/>
    </source>
</evidence>
<evidence type="ECO:0000259" key="8">
    <source>
        <dbReference type="Pfam" id="PF08281"/>
    </source>
</evidence>
<evidence type="ECO:0000256" key="2">
    <source>
        <dbReference type="ARBA" id="ARBA00023015"/>
    </source>
</evidence>
<keyword evidence="4" id="KW-0238">DNA-binding</keyword>
<dbReference type="GO" id="GO:0003677">
    <property type="term" value="F:DNA binding"/>
    <property type="evidence" value="ECO:0007669"/>
    <property type="project" value="UniProtKB-KW"/>
</dbReference>
<dbReference type="InterPro" id="IPR014284">
    <property type="entry name" value="RNA_pol_sigma-70_dom"/>
</dbReference>
<comment type="caution">
    <text evidence="9">The sequence shown here is derived from an EMBL/GenBank/DDBJ whole genome shotgun (WGS) entry which is preliminary data.</text>
</comment>
<sequence length="238" mass="25156">MDGRAAATDLELLRAHVAGDGDAFAELFHRHRDRLWAVALRTLGDREEAADALQDALLSAHRAAARFRGDSAVTTWLHRIVVNACLDRIRRRQAHPTVPLPDGNRAEDGSGTGRLEPAAPATDHDTVLVVREALAALPVEQRAALVLVDVQGYSVAEVARILGVAEGTVKSRCARGRARLAVLLGHLRPTSVGKPSARPGPAAPITGVPGVTPGNPSPVEGVGSRSGGYRRDANQEDT</sequence>
<dbReference type="Pfam" id="PF04542">
    <property type="entry name" value="Sigma70_r2"/>
    <property type="match status" value="1"/>
</dbReference>
<dbReference type="SUPFAM" id="SSF88659">
    <property type="entry name" value="Sigma3 and sigma4 domains of RNA polymerase sigma factors"/>
    <property type="match status" value="1"/>
</dbReference>
<dbReference type="Gene3D" id="1.10.10.10">
    <property type="entry name" value="Winged helix-like DNA-binding domain superfamily/Winged helix DNA-binding domain"/>
    <property type="match status" value="1"/>
</dbReference>
<dbReference type="NCBIfam" id="NF007225">
    <property type="entry name" value="PRK09643.1"/>
    <property type="match status" value="1"/>
</dbReference>
<keyword evidence="3" id="KW-0731">Sigma factor</keyword>
<dbReference type="GO" id="GO:0016987">
    <property type="term" value="F:sigma factor activity"/>
    <property type="evidence" value="ECO:0007669"/>
    <property type="project" value="UniProtKB-KW"/>
</dbReference>
<dbReference type="OrthoDB" id="9780326at2"/>
<keyword evidence="10" id="KW-1185">Reference proteome</keyword>
<dbReference type="NCBIfam" id="TIGR02937">
    <property type="entry name" value="sigma70-ECF"/>
    <property type="match status" value="1"/>
</dbReference>
<gene>
    <name evidence="9" type="ORF">DLJ59_20440</name>
</gene>
<dbReference type="AlphaFoldDB" id="A0A3N9WII3"/>
<evidence type="ECO:0000259" key="7">
    <source>
        <dbReference type="Pfam" id="PF04542"/>
    </source>
</evidence>
<dbReference type="SUPFAM" id="SSF88946">
    <property type="entry name" value="Sigma2 domain of RNA polymerase sigma factors"/>
    <property type="match status" value="1"/>
</dbReference>
<evidence type="ECO:0000256" key="3">
    <source>
        <dbReference type="ARBA" id="ARBA00023082"/>
    </source>
</evidence>
<organism evidence="9 10">
    <name type="scientific">Micromonospora inaquosa</name>
    <dbReference type="NCBI Taxonomy" id="2203716"/>
    <lineage>
        <taxon>Bacteria</taxon>
        <taxon>Bacillati</taxon>
        <taxon>Actinomycetota</taxon>
        <taxon>Actinomycetes</taxon>
        <taxon>Micromonosporales</taxon>
        <taxon>Micromonosporaceae</taxon>
        <taxon>Micromonospora</taxon>
    </lineage>
</organism>
<accession>A0A3N9WII3</accession>
<dbReference type="PANTHER" id="PTHR43133:SF50">
    <property type="entry name" value="ECF RNA POLYMERASE SIGMA FACTOR SIGM"/>
    <property type="match status" value="1"/>
</dbReference>
<dbReference type="InterPro" id="IPR039425">
    <property type="entry name" value="RNA_pol_sigma-70-like"/>
</dbReference>
<comment type="similarity">
    <text evidence="1">Belongs to the sigma-70 factor family. ECF subfamily.</text>
</comment>
<dbReference type="Gene3D" id="1.10.1740.10">
    <property type="match status" value="1"/>
</dbReference>
<dbReference type="Proteomes" id="UP000282312">
    <property type="component" value="Unassembled WGS sequence"/>
</dbReference>
<reference evidence="9 10" key="1">
    <citation type="submission" date="2018-05" db="EMBL/GenBank/DDBJ databases">
        <title>Micromonospora from Atacama Desert.</title>
        <authorList>
            <person name="Carro L."/>
            <person name="Goodfellow M."/>
            <person name="Klenk H.-P."/>
        </authorList>
    </citation>
    <scope>NUCLEOTIDE SEQUENCE [LARGE SCALE GENOMIC DNA]</scope>
    <source>
        <strain evidence="9 10">LB39</strain>
    </source>
</reference>
<dbReference type="PANTHER" id="PTHR43133">
    <property type="entry name" value="RNA POLYMERASE ECF-TYPE SIGMA FACTO"/>
    <property type="match status" value="1"/>
</dbReference>
<evidence type="ECO:0000313" key="9">
    <source>
        <dbReference type="EMBL" id="RQX00725.1"/>
    </source>
</evidence>
<feature type="domain" description="RNA polymerase sigma factor 70 region 4 type 2" evidence="8">
    <location>
        <begin position="130"/>
        <end position="180"/>
    </location>
</feature>
<keyword evidence="5" id="KW-0804">Transcription</keyword>
<dbReference type="InterPro" id="IPR036388">
    <property type="entry name" value="WH-like_DNA-bd_sf"/>
</dbReference>
<keyword evidence="2" id="KW-0805">Transcription regulation</keyword>
<feature type="region of interest" description="Disordered" evidence="6">
    <location>
        <begin position="189"/>
        <end position="238"/>
    </location>
</feature>
<feature type="domain" description="RNA polymerase sigma-70 region 2" evidence="7">
    <location>
        <begin position="27"/>
        <end position="93"/>
    </location>
</feature>
<dbReference type="RefSeq" id="WP_124774237.1">
    <property type="nucleotide sequence ID" value="NZ_QGSZ01000235.1"/>
</dbReference>
<dbReference type="InterPro" id="IPR007627">
    <property type="entry name" value="RNA_pol_sigma70_r2"/>
</dbReference>
<dbReference type="CDD" id="cd06171">
    <property type="entry name" value="Sigma70_r4"/>
    <property type="match status" value="1"/>
</dbReference>
<evidence type="ECO:0000313" key="10">
    <source>
        <dbReference type="Proteomes" id="UP000282312"/>
    </source>
</evidence>